<reference evidence="2 4" key="2">
    <citation type="journal article" date="2018" name="Plant J.">
        <title>The Physcomitrella patens chromosome-scale assembly reveals moss genome structure and evolution.</title>
        <authorList>
            <person name="Lang D."/>
            <person name="Ullrich K.K."/>
            <person name="Murat F."/>
            <person name="Fuchs J."/>
            <person name="Jenkins J."/>
            <person name="Haas F.B."/>
            <person name="Piednoel M."/>
            <person name="Gundlach H."/>
            <person name="Van Bel M."/>
            <person name="Meyberg R."/>
            <person name="Vives C."/>
            <person name="Morata J."/>
            <person name="Symeonidi A."/>
            <person name="Hiss M."/>
            <person name="Muchero W."/>
            <person name="Kamisugi Y."/>
            <person name="Saleh O."/>
            <person name="Blanc G."/>
            <person name="Decker E.L."/>
            <person name="van Gessel N."/>
            <person name="Grimwood J."/>
            <person name="Hayes R.D."/>
            <person name="Graham S.W."/>
            <person name="Gunter L.E."/>
            <person name="McDaniel S.F."/>
            <person name="Hoernstein S.N.W."/>
            <person name="Larsson A."/>
            <person name="Li F.W."/>
            <person name="Perroud P.F."/>
            <person name="Phillips J."/>
            <person name="Ranjan P."/>
            <person name="Rokshar D.S."/>
            <person name="Rothfels C.J."/>
            <person name="Schneider L."/>
            <person name="Shu S."/>
            <person name="Stevenson D.W."/>
            <person name="Thummler F."/>
            <person name="Tillich M."/>
            <person name="Villarreal Aguilar J.C."/>
            <person name="Widiez T."/>
            <person name="Wong G.K."/>
            <person name="Wymore A."/>
            <person name="Zhang Y."/>
            <person name="Zimmer A.D."/>
            <person name="Quatrano R.S."/>
            <person name="Mayer K.F.X."/>
            <person name="Goodstein D."/>
            <person name="Casacuberta J.M."/>
            <person name="Vandepoele K."/>
            <person name="Reski R."/>
            <person name="Cuming A.C."/>
            <person name="Tuskan G.A."/>
            <person name="Maumus F."/>
            <person name="Salse J."/>
            <person name="Schmutz J."/>
            <person name="Rensing S.A."/>
        </authorList>
    </citation>
    <scope>NUCLEOTIDE SEQUENCE [LARGE SCALE GENOMIC DNA]</scope>
    <source>
        <strain evidence="3 4">cv. Gransden 2004</strain>
    </source>
</reference>
<evidence type="ECO:0000313" key="2">
    <source>
        <dbReference type="EMBL" id="PNR46974.1"/>
    </source>
</evidence>
<dbReference type="InterPro" id="IPR041517">
    <property type="entry name" value="DEGP_PDZ"/>
</dbReference>
<sequence length="163" mass="18920">MYPLLMTEEAMVIHMFDYNVHGFVRSQGVRSEPVTIRYHLTPTSNDFVQLQHLVPIHQFGMLLRHYILADLAFIPLTEPYLQEYVKDFYNTSPRRLTQMSKPVAFLTCAFIATTTGQFYIACRRSLHEMVPLYVFLLSMCVHGNCSGQKKFTLTVISLHCSHR</sequence>
<keyword evidence="4" id="KW-1185">Reference proteome</keyword>
<dbReference type="Gene3D" id="3.20.190.20">
    <property type="match status" value="1"/>
</dbReference>
<proteinExistence type="predicted"/>
<dbReference type="Pfam" id="PF17815">
    <property type="entry name" value="PDZ_3"/>
    <property type="match status" value="1"/>
</dbReference>
<dbReference type="AlphaFoldDB" id="A0A2K1JZL9"/>
<dbReference type="Gramene" id="Pp3c10_19090V3.1">
    <property type="protein sequence ID" value="Pp3c10_19090V3.1"/>
    <property type="gene ID" value="Pp3c10_19090"/>
</dbReference>
<name>A0A2K1JZL9_PHYPA</name>
<evidence type="ECO:0000259" key="1">
    <source>
        <dbReference type="Pfam" id="PF17815"/>
    </source>
</evidence>
<reference evidence="2 4" key="1">
    <citation type="journal article" date="2008" name="Science">
        <title>The Physcomitrella genome reveals evolutionary insights into the conquest of land by plants.</title>
        <authorList>
            <person name="Rensing S."/>
            <person name="Lang D."/>
            <person name="Zimmer A."/>
            <person name="Terry A."/>
            <person name="Salamov A."/>
            <person name="Shapiro H."/>
            <person name="Nishiyama T."/>
            <person name="Perroud P.-F."/>
            <person name="Lindquist E."/>
            <person name="Kamisugi Y."/>
            <person name="Tanahashi T."/>
            <person name="Sakakibara K."/>
            <person name="Fujita T."/>
            <person name="Oishi K."/>
            <person name="Shin-I T."/>
            <person name="Kuroki Y."/>
            <person name="Toyoda A."/>
            <person name="Suzuki Y."/>
            <person name="Hashimoto A."/>
            <person name="Yamaguchi K."/>
            <person name="Sugano A."/>
            <person name="Kohara Y."/>
            <person name="Fujiyama A."/>
            <person name="Anterola A."/>
            <person name="Aoki S."/>
            <person name="Ashton N."/>
            <person name="Barbazuk W.B."/>
            <person name="Barker E."/>
            <person name="Bennetzen J."/>
            <person name="Bezanilla M."/>
            <person name="Blankenship R."/>
            <person name="Cho S.H."/>
            <person name="Dutcher S."/>
            <person name="Estelle M."/>
            <person name="Fawcett J.A."/>
            <person name="Gundlach H."/>
            <person name="Hanada K."/>
            <person name="Heyl A."/>
            <person name="Hicks K.A."/>
            <person name="Hugh J."/>
            <person name="Lohr M."/>
            <person name="Mayer K."/>
            <person name="Melkozernov A."/>
            <person name="Murata T."/>
            <person name="Nelson D."/>
            <person name="Pils B."/>
            <person name="Prigge M."/>
            <person name="Reiss B."/>
            <person name="Renner T."/>
            <person name="Rombauts S."/>
            <person name="Rushton P."/>
            <person name="Sanderfoot A."/>
            <person name="Schween G."/>
            <person name="Shiu S.-H."/>
            <person name="Stueber K."/>
            <person name="Theodoulou F.L."/>
            <person name="Tu H."/>
            <person name="Van de Peer Y."/>
            <person name="Verrier P.J."/>
            <person name="Waters E."/>
            <person name="Wood A."/>
            <person name="Yang L."/>
            <person name="Cove D."/>
            <person name="Cuming A."/>
            <person name="Hasebe M."/>
            <person name="Lucas S."/>
            <person name="Mishler D.B."/>
            <person name="Reski R."/>
            <person name="Grigoriev I."/>
            <person name="Quatrano R.S."/>
            <person name="Boore J.L."/>
        </authorList>
    </citation>
    <scope>NUCLEOTIDE SEQUENCE [LARGE SCALE GENOMIC DNA]</scope>
    <source>
        <strain evidence="3 4">cv. Gransden 2004</strain>
    </source>
</reference>
<dbReference type="EMBL" id="ABEU02000010">
    <property type="protein sequence ID" value="PNR46974.1"/>
    <property type="molecule type" value="Genomic_DNA"/>
</dbReference>
<evidence type="ECO:0000313" key="3">
    <source>
        <dbReference type="EnsemblPlants" id="Pp3c10_19090V3.1"/>
    </source>
</evidence>
<organism evidence="2">
    <name type="scientific">Physcomitrium patens</name>
    <name type="common">Spreading-leaved earth moss</name>
    <name type="synonym">Physcomitrella patens</name>
    <dbReference type="NCBI Taxonomy" id="3218"/>
    <lineage>
        <taxon>Eukaryota</taxon>
        <taxon>Viridiplantae</taxon>
        <taxon>Streptophyta</taxon>
        <taxon>Embryophyta</taxon>
        <taxon>Bryophyta</taxon>
        <taxon>Bryophytina</taxon>
        <taxon>Bryopsida</taxon>
        <taxon>Funariidae</taxon>
        <taxon>Funariales</taxon>
        <taxon>Funariaceae</taxon>
        <taxon>Physcomitrium</taxon>
    </lineage>
</organism>
<dbReference type="InterPro" id="IPR046449">
    <property type="entry name" value="DEGP_PDZ_sf"/>
</dbReference>
<evidence type="ECO:0000313" key="4">
    <source>
        <dbReference type="Proteomes" id="UP000006727"/>
    </source>
</evidence>
<dbReference type="InParanoid" id="A0A2K1JZL9"/>
<dbReference type="Proteomes" id="UP000006727">
    <property type="component" value="Chromosome 10"/>
</dbReference>
<dbReference type="STRING" id="3218.A0A2K1JZL9"/>
<protein>
    <recommendedName>
        <fullName evidence="1">Protease Do-like PDZ domain-containing protein</fullName>
    </recommendedName>
</protein>
<gene>
    <name evidence="2" type="ORF">PHYPA_014094</name>
</gene>
<feature type="domain" description="Protease Do-like PDZ" evidence="1">
    <location>
        <begin position="54"/>
        <end position="99"/>
    </location>
</feature>
<reference evidence="3" key="3">
    <citation type="submission" date="2020-12" db="UniProtKB">
        <authorList>
            <consortium name="EnsemblPlants"/>
        </authorList>
    </citation>
    <scope>IDENTIFICATION</scope>
</reference>
<dbReference type="EnsemblPlants" id="Pp3c10_19090V3.1">
    <property type="protein sequence ID" value="Pp3c10_19090V3.1"/>
    <property type="gene ID" value="Pp3c10_19090"/>
</dbReference>
<accession>A0A2K1JZL9</accession>